<dbReference type="AlphaFoldDB" id="A0A0S8FXN1"/>
<feature type="transmembrane region" description="Helical" evidence="1">
    <location>
        <begin position="123"/>
        <end position="141"/>
    </location>
</feature>
<protein>
    <submittedName>
        <fullName evidence="2">Uncharacterized protein</fullName>
    </submittedName>
</protein>
<evidence type="ECO:0000256" key="1">
    <source>
        <dbReference type="SAM" id="Phobius"/>
    </source>
</evidence>
<feature type="transmembrane region" description="Helical" evidence="1">
    <location>
        <begin position="12"/>
        <end position="32"/>
    </location>
</feature>
<sequence length="148" mass="16335">MAEAKKSVKISFVILLIMLLLALVYGLITVFAPEFIVARSFEGFTGKPWYIYDAVVGVGGYIITLERMAGGLGLALTLGALIVLFTAYRKVEKWAWYYMLVVGVIGWVNNLIANIAFKNTVTTTIIIIGLILIIIGLLIPVKDFFSKK</sequence>
<evidence type="ECO:0000313" key="3">
    <source>
        <dbReference type="Proteomes" id="UP000051373"/>
    </source>
</evidence>
<gene>
    <name evidence="2" type="ORF">AMJ83_01650</name>
</gene>
<keyword evidence="1" id="KW-0472">Membrane</keyword>
<feature type="transmembrane region" description="Helical" evidence="1">
    <location>
        <begin position="68"/>
        <end position="88"/>
    </location>
</feature>
<reference evidence="2 3" key="1">
    <citation type="journal article" date="2015" name="Microbiome">
        <title>Genomic resolution of linkages in carbon, nitrogen, and sulfur cycling among widespread estuary sediment bacteria.</title>
        <authorList>
            <person name="Baker B.J."/>
            <person name="Lazar C.S."/>
            <person name="Teske A.P."/>
            <person name="Dick G.J."/>
        </authorList>
    </citation>
    <scope>NUCLEOTIDE SEQUENCE [LARGE SCALE GENOMIC DNA]</scope>
    <source>
        <strain evidence="2">SM23_42</strain>
    </source>
</reference>
<comment type="caution">
    <text evidence="2">The sequence shown here is derived from an EMBL/GenBank/DDBJ whole genome shotgun (WGS) entry which is preliminary data.</text>
</comment>
<accession>A0A0S8FXN1</accession>
<keyword evidence="1" id="KW-1133">Transmembrane helix</keyword>
<name>A0A0S8FXN1_UNCW3</name>
<keyword evidence="1" id="KW-0812">Transmembrane</keyword>
<evidence type="ECO:0000313" key="2">
    <source>
        <dbReference type="EMBL" id="KPK64444.1"/>
    </source>
</evidence>
<feature type="transmembrane region" description="Helical" evidence="1">
    <location>
        <begin position="95"/>
        <end position="117"/>
    </location>
</feature>
<dbReference type="EMBL" id="LJUJ01000002">
    <property type="protein sequence ID" value="KPK64444.1"/>
    <property type="molecule type" value="Genomic_DNA"/>
</dbReference>
<organism evidence="2 3">
    <name type="scientific">candidate division WOR_3 bacterium SM23_42</name>
    <dbReference type="NCBI Taxonomy" id="1703779"/>
    <lineage>
        <taxon>Bacteria</taxon>
        <taxon>Bacteria division WOR-3</taxon>
    </lineage>
</organism>
<dbReference type="Proteomes" id="UP000051373">
    <property type="component" value="Unassembled WGS sequence"/>
</dbReference>
<proteinExistence type="predicted"/>